<gene>
    <name evidence="1" type="ORF">BRAD3257_2507</name>
</gene>
<dbReference type="AlphaFoldDB" id="A0A2U3PWU9"/>
<dbReference type="EMBL" id="LS398110">
    <property type="protein sequence ID" value="SPP93578.1"/>
    <property type="molecule type" value="Genomic_DNA"/>
</dbReference>
<dbReference type="KEGG" id="bvz:BRAD3257_2507"/>
<evidence type="ECO:0000313" key="1">
    <source>
        <dbReference type="EMBL" id="SPP93578.1"/>
    </source>
</evidence>
<reference evidence="1 2" key="1">
    <citation type="submission" date="2018-03" db="EMBL/GenBank/DDBJ databases">
        <authorList>
            <person name="Gully D."/>
        </authorList>
    </citation>
    <scope>NUCLEOTIDE SEQUENCE [LARGE SCALE GENOMIC DNA]</scope>
    <source>
        <strain evidence="1">ORS3257</strain>
    </source>
</reference>
<accession>A0A2U3PWU9</accession>
<proteinExistence type="predicted"/>
<organism evidence="1 2">
    <name type="scientific">Bradyrhizobium vignae</name>
    <dbReference type="NCBI Taxonomy" id="1549949"/>
    <lineage>
        <taxon>Bacteria</taxon>
        <taxon>Pseudomonadati</taxon>
        <taxon>Pseudomonadota</taxon>
        <taxon>Alphaproteobacteria</taxon>
        <taxon>Hyphomicrobiales</taxon>
        <taxon>Nitrobacteraceae</taxon>
        <taxon>Bradyrhizobium</taxon>
    </lineage>
</organism>
<evidence type="ECO:0000313" key="2">
    <source>
        <dbReference type="Proteomes" id="UP000246085"/>
    </source>
</evidence>
<protein>
    <submittedName>
        <fullName evidence="1">Uncharacterized protein</fullName>
    </submittedName>
</protein>
<dbReference type="Proteomes" id="UP000246085">
    <property type="component" value="Chromosome BRAD3257"/>
</dbReference>
<name>A0A2U3PWU9_9BRAD</name>
<sequence length="217" mass="24002">MTTVHTLGAIMKLALFLPLVLAAFVGVARADEADKVRETTKAEADAFNARLYAGTPADKSYACFVRRYDAEHLARHPKQKVASMKLLISAETDKEDKQLHNSFRLGFRYRHRSGDFDSSGSCGSHAVLLSQGDEVRMGCGVDCEGGGIEVALSKDNKSAIIRLEQIRVWQNNKPDDEAERSLVAGADDKIFRLDRTYTSECASLVTDRKELAALRHK</sequence>